<dbReference type="Gene3D" id="3.40.50.880">
    <property type="match status" value="1"/>
</dbReference>
<dbReference type="PANTHER" id="PTHR40469:SF2">
    <property type="entry name" value="GALACTOSE-BINDING DOMAIN-LIKE SUPERFAMILY PROTEIN"/>
    <property type="match status" value="1"/>
</dbReference>
<dbReference type="InterPro" id="IPR029010">
    <property type="entry name" value="ThuA-like"/>
</dbReference>
<feature type="domain" description="ThuA-like" evidence="2">
    <location>
        <begin position="29"/>
        <end position="256"/>
    </location>
</feature>
<dbReference type="InterPro" id="IPR029062">
    <property type="entry name" value="Class_I_gatase-like"/>
</dbReference>
<organism evidence="3 4">
    <name type="scientific">Planctomicrobium piriforme</name>
    <dbReference type="NCBI Taxonomy" id="1576369"/>
    <lineage>
        <taxon>Bacteria</taxon>
        <taxon>Pseudomonadati</taxon>
        <taxon>Planctomycetota</taxon>
        <taxon>Planctomycetia</taxon>
        <taxon>Planctomycetales</taxon>
        <taxon>Planctomycetaceae</taxon>
        <taxon>Planctomicrobium</taxon>
    </lineage>
</organism>
<evidence type="ECO:0000259" key="2">
    <source>
        <dbReference type="Pfam" id="PF06283"/>
    </source>
</evidence>
<dbReference type="OrthoDB" id="9785923at2"/>
<gene>
    <name evidence="3" type="ORF">SAMN05421753_110102</name>
</gene>
<evidence type="ECO:0000313" key="4">
    <source>
        <dbReference type="Proteomes" id="UP000199518"/>
    </source>
</evidence>
<protein>
    <recommendedName>
        <fullName evidence="2">ThuA-like domain-containing protein</fullName>
    </recommendedName>
</protein>
<sequence length="292" mass="32839">MLTRRLLLVLCACVLLPVTTASAADKKTRILFVTQSKGFVHSSVKRGDSLSVAEIALTQLGEKTGQFEVDCTQDCAADFTKENLQKYDIVAFYTTGELPIPDDAKDYFFKVWLKEKGHGVLGFHSAMDTLDKYEPYWDMIGGSFLSHPWTSGTQVTLTNYEPENPLTAPFGKDFTLKEEIYMYRHWQPEKVHVLLSLDYAKSPTKNPVPTELGYHVPVCWIKNYGEGRVYCNNLGHNETSWTNQAYLDSITAAVKWIRGDFDVDATPNPQVSTEAEAKAKADFEAHGFTSKK</sequence>
<dbReference type="STRING" id="1576369.SAMN05421753_110102"/>
<proteinExistence type="predicted"/>
<keyword evidence="4" id="KW-1185">Reference proteome</keyword>
<dbReference type="PANTHER" id="PTHR40469">
    <property type="entry name" value="SECRETED GLYCOSYL HYDROLASE"/>
    <property type="match status" value="1"/>
</dbReference>
<feature type="signal peptide" evidence="1">
    <location>
        <begin position="1"/>
        <end position="23"/>
    </location>
</feature>
<feature type="chain" id="PRO_5011578155" description="ThuA-like domain-containing protein" evidence="1">
    <location>
        <begin position="24"/>
        <end position="292"/>
    </location>
</feature>
<dbReference type="AlphaFoldDB" id="A0A1I3J9J5"/>
<evidence type="ECO:0000256" key="1">
    <source>
        <dbReference type="SAM" id="SignalP"/>
    </source>
</evidence>
<evidence type="ECO:0000313" key="3">
    <source>
        <dbReference type="EMBL" id="SFI56863.1"/>
    </source>
</evidence>
<keyword evidence="1" id="KW-0732">Signal</keyword>
<name>A0A1I3J9J5_9PLAN</name>
<dbReference type="Pfam" id="PF06283">
    <property type="entry name" value="ThuA"/>
    <property type="match status" value="1"/>
</dbReference>
<accession>A0A1I3J9J5</accession>
<dbReference type="Proteomes" id="UP000199518">
    <property type="component" value="Unassembled WGS sequence"/>
</dbReference>
<dbReference type="SUPFAM" id="SSF52317">
    <property type="entry name" value="Class I glutamine amidotransferase-like"/>
    <property type="match status" value="1"/>
</dbReference>
<reference evidence="4" key="1">
    <citation type="submission" date="2016-10" db="EMBL/GenBank/DDBJ databases">
        <authorList>
            <person name="Varghese N."/>
            <person name="Submissions S."/>
        </authorList>
    </citation>
    <scope>NUCLEOTIDE SEQUENCE [LARGE SCALE GENOMIC DNA]</scope>
    <source>
        <strain evidence="4">DSM 26348</strain>
    </source>
</reference>
<dbReference type="EMBL" id="FOQD01000010">
    <property type="protein sequence ID" value="SFI56863.1"/>
    <property type="molecule type" value="Genomic_DNA"/>
</dbReference>